<dbReference type="Gene3D" id="3.90.320.10">
    <property type="match status" value="1"/>
</dbReference>
<dbReference type="EMBL" id="SUTG01000031">
    <property type="protein sequence ID" value="MBE6512814.1"/>
    <property type="molecule type" value="Genomic_DNA"/>
</dbReference>
<dbReference type="AlphaFoldDB" id="A0A8T3VMS7"/>
<accession>A0A8T3VMS7</accession>
<gene>
    <name evidence="2" type="ORF">E7Z75_06705</name>
</gene>
<evidence type="ECO:0000259" key="1">
    <source>
        <dbReference type="Pfam" id="PF11074"/>
    </source>
</evidence>
<comment type="caution">
    <text evidence="2">The sequence shown here is derived from an EMBL/GenBank/DDBJ whole genome shotgun (WGS) entry which is preliminary data.</text>
</comment>
<organism evidence="2 3">
    <name type="scientific">Methanobrevibacter olleyae</name>
    <dbReference type="NCBI Taxonomy" id="294671"/>
    <lineage>
        <taxon>Archaea</taxon>
        <taxon>Methanobacteriati</taxon>
        <taxon>Methanobacteriota</taxon>
        <taxon>Methanomada group</taxon>
        <taxon>Methanobacteria</taxon>
        <taxon>Methanobacteriales</taxon>
        <taxon>Methanobacteriaceae</taxon>
        <taxon>Methanobrevibacter</taxon>
    </lineage>
</organism>
<sequence>MNNIYLSKSKYCRCVQCQKILWLEKYKPECATPEDKTVIFENGHKVGELAKGLFGDYEDIPFDRTISPMIKQTEELMPNKPNIITEASFDYDHNFCSVDILKNDLDGVEIYEVKSSTKVKDIYLDDAAYQYYVLSNLGYNVKKVCIVYVNNEYVKGELPVEEELDQYFNIEDVTAIALSKQDEIQSNIDEINRFMEQYGEYNEPPTYLEPKCFDPYGCDFWEYCTQDLPKPNVFDVAGMWRSKKFEKYNEGKVSFEDLLYEDLNPKYLEQVEFEVNDKAPKINKAAIERTLNSLEYPLYFIDYETYNQPIPEVEGTKPYQQLPFQYSLHVIEEEGAPIEHKEFLAEVDDEDFIRTFAESMISNLPEDGSVIVYNKSFESSVNRKIAELYPDLADEMARINHNMVDFMVPFKNRDYYMREMEGSYSIKYVLPALYPDDPELNYDNLPLVHNGGEASETFVGLKSKSKEEQESIRNALLLYCGLDTYAMVKLWEKFMEVIQ</sequence>
<proteinExistence type="predicted"/>
<feature type="domain" description="DUF2779" evidence="1">
    <location>
        <begin position="299"/>
        <end position="425"/>
    </location>
</feature>
<name>A0A8T3VMS7_METOL</name>
<dbReference type="Proteomes" id="UP000732619">
    <property type="component" value="Unassembled WGS sequence"/>
</dbReference>
<evidence type="ECO:0000313" key="2">
    <source>
        <dbReference type="EMBL" id="MBE6512814.1"/>
    </source>
</evidence>
<reference evidence="2" key="1">
    <citation type="submission" date="2019-04" db="EMBL/GenBank/DDBJ databases">
        <title>Evolution of Biomass-Degrading Anaerobic Consortia Revealed by Metagenomics.</title>
        <authorList>
            <person name="Peng X."/>
        </authorList>
    </citation>
    <scope>NUCLEOTIDE SEQUENCE</scope>
    <source>
        <strain evidence="2">SIG14</strain>
    </source>
</reference>
<dbReference type="InterPro" id="IPR011604">
    <property type="entry name" value="PDDEXK-like_dom_sf"/>
</dbReference>
<dbReference type="InterPro" id="IPR021301">
    <property type="entry name" value="DUF2779"/>
</dbReference>
<evidence type="ECO:0000313" key="3">
    <source>
        <dbReference type="Proteomes" id="UP000732619"/>
    </source>
</evidence>
<dbReference type="Pfam" id="PF11074">
    <property type="entry name" value="DUF2779"/>
    <property type="match status" value="1"/>
</dbReference>
<protein>
    <submittedName>
        <fullName evidence="2">DUF2779 domain-containing protein</fullName>
    </submittedName>
</protein>